<feature type="domain" description="ABC transporter TMD0" evidence="5">
    <location>
        <begin position="5"/>
        <end position="161"/>
    </location>
</feature>
<gene>
    <name evidence="6" type="ORF">B0T14DRAFT_537621</name>
</gene>
<feature type="transmembrane region" description="Helical" evidence="4">
    <location>
        <begin position="364"/>
        <end position="387"/>
    </location>
</feature>
<accession>A0AA40BZZ1</accession>
<keyword evidence="4" id="KW-0812">Transmembrane</keyword>
<evidence type="ECO:0000256" key="3">
    <source>
        <dbReference type="ARBA" id="ARBA00022840"/>
    </source>
</evidence>
<keyword evidence="2" id="KW-0547">Nucleotide-binding</keyword>
<comment type="caution">
    <text evidence="6">The sequence shown here is derived from an EMBL/GenBank/DDBJ whole genome shotgun (WGS) entry which is preliminary data.</text>
</comment>
<dbReference type="PANTHER" id="PTHR24223:SF399">
    <property type="entry name" value="ABC TRANSPORTER ATNG"/>
    <property type="match status" value="1"/>
</dbReference>
<feature type="transmembrane region" description="Helical" evidence="4">
    <location>
        <begin position="68"/>
        <end position="89"/>
    </location>
</feature>
<dbReference type="InterPro" id="IPR050173">
    <property type="entry name" value="ABC_transporter_C-like"/>
</dbReference>
<sequence length="390" mass="43861">MWLRCSGDDEFGPAVDPTCQSFDFTLLFEQSILGILGILSALLFAVAAPARFAYLARRTRKTIYGRSRLTKVIAALVFSGVQLSLLILWTLETQMKTRVSIAHVVANLVHANLVVALQIVARTWAEDVRSLRPSSLISTYLLFTLISDAARALTLWLRQPWSPLAATLTSRTAVKKRRYLKNEYQDPPPESTSGIINRRFLWWTNRLFREGFKKLLTYQDLYTLDSRLTPAELSRAITKAWARRNKPERRFEFPRAPFLIFRALTHLTSPDDETAVREGYGLVGAAGSTYMGLAISSLRYNQSIYRFTTVFRGAAVSLIYNHALVVQDHIYDEAAAVTLMSTDVGSIARCLVNLNECWARLLEVTVGIALLTLQLGWVSGVPVVVVIRML</sequence>
<evidence type="ECO:0000256" key="2">
    <source>
        <dbReference type="ARBA" id="ARBA00022741"/>
    </source>
</evidence>
<feature type="transmembrane region" description="Helical" evidence="4">
    <location>
        <begin position="32"/>
        <end position="56"/>
    </location>
</feature>
<dbReference type="GO" id="GO:0005524">
    <property type="term" value="F:ATP binding"/>
    <property type="evidence" value="ECO:0007669"/>
    <property type="project" value="UniProtKB-KW"/>
</dbReference>
<dbReference type="EMBL" id="JAULSU010000004">
    <property type="protein sequence ID" value="KAK0620017.1"/>
    <property type="molecule type" value="Genomic_DNA"/>
</dbReference>
<dbReference type="Proteomes" id="UP001175000">
    <property type="component" value="Unassembled WGS sequence"/>
</dbReference>
<evidence type="ECO:0000259" key="5">
    <source>
        <dbReference type="Pfam" id="PF24357"/>
    </source>
</evidence>
<keyword evidence="7" id="KW-1185">Reference proteome</keyword>
<dbReference type="AlphaFoldDB" id="A0AA40BZZ1"/>
<dbReference type="InterPro" id="IPR056227">
    <property type="entry name" value="TMD0_ABC"/>
</dbReference>
<dbReference type="GO" id="GO:0016020">
    <property type="term" value="C:membrane"/>
    <property type="evidence" value="ECO:0007669"/>
    <property type="project" value="UniProtKB-SubCell"/>
</dbReference>
<keyword evidence="4" id="KW-0472">Membrane</keyword>
<dbReference type="Pfam" id="PF24357">
    <property type="entry name" value="TMD0_ABC"/>
    <property type="match status" value="1"/>
</dbReference>
<organism evidence="6 7">
    <name type="scientific">Immersiella caudata</name>
    <dbReference type="NCBI Taxonomy" id="314043"/>
    <lineage>
        <taxon>Eukaryota</taxon>
        <taxon>Fungi</taxon>
        <taxon>Dikarya</taxon>
        <taxon>Ascomycota</taxon>
        <taxon>Pezizomycotina</taxon>
        <taxon>Sordariomycetes</taxon>
        <taxon>Sordariomycetidae</taxon>
        <taxon>Sordariales</taxon>
        <taxon>Lasiosphaeriaceae</taxon>
        <taxon>Immersiella</taxon>
    </lineage>
</organism>
<evidence type="ECO:0000256" key="4">
    <source>
        <dbReference type="SAM" id="Phobius"/>
    </source>
</evidence>
<keyword evidence="4" id="KW-1133">Transmembrane helix</keyword>
<proteinExistence type="predicted"/>
<reference evidence="6" key="1">
    <citation type="submission" date="2023-06" db="EMBL/GenBank/DDBJ databases">
        <title>Genome-scale phylogeny and comparative genomics of the fungal order Sordariales.</title>
        <authorList>
            <consortium name="Lawrence Berkeley National Laboratory"/>
            <person name="Hensen N."/>
            <person name="Bonometti L."/>
            <person name="Westerberg I."/>
            <person name="Brannstrom I.O."/>
            <person name="Guillou S."/>
            <person name="Cros-Aarteil S."/>
            <person name="Calhoun S."/>
            <person name="Haridas S."/>
            <person name="Kuo A."/>
            <person name="Mondo S."/>
            <person name="Pangilinan J."/>
            <person name="Riley R."/>
            <person name="Labutti K."/>
            <person name="Andreopoulos B."/>
            <person name="Lipzen A."/>
            <person name="Chen C."/>
            <person name="Yanf M."/>
            <person name="Daum C."/>
            <person name="Ng V."/>
            <person name="Clum A."/>
            <person name="Steindorff A."/>
            <person name="Ohm R."/>
            <person name="Martin F."/>
            <person name="Silar P."/>
            <person name="Natvig D."/>
            <person name="Lalanne C."/>
            <person name="Gautier V."/>
            <person name="Ament-Velasquez S.L."/>
            <person name="Kruys A."/>
            <person name="Hutchinson M.I."/>
            <person name="Powell A.J."/>
            <person name="Barry K."/>
            <person name="Miller A.N."/>
            <person name="Grigoriev I.V."/>
            <person name="Debuchy R."/>
            <person name="Gladieux P."/>
            <person name="Thoren M.H."/>
            <person name="Johannesson H."/>
        </authorList>
    </citation>
    <scope>NUCLEOTIDE SEQUENCE</scope>
    <source>
        <strain evidence="6">CBS 606.72</strain>
    </source>
</reference>
<name>A0AA40BZZ1_9PEZI</name>
<evidence type="ECO:0000256" key="1">
    <source>
        <dbReference type="ARBA" id="ARBA00004141"/>
    </source>
</evidence>
<comment type="subcellular location">
    <subcellularLocation>
        <location evidence="1">Membrane</location>
        <topology evidence="1">Multi-pass membrane protein</topology>
    </subcellularLocation>
</comment>
<evidence type="ECO:0000313" key="6">
    <source>
        <dbReference type="EMBL" id="KAK0620017.1"/>
    </source>
</evidence>
<dbReference type="GO" id="GO:0042626">
    <property type="term" value="F:ATPase-coupled transmembrane transporter activity"/>
    <property type="evidence" value="ECO:0007669"/>
    <property type="project" value="TreeGrafter"/>
</dbReference>
<dbReference type="PANTHER" id="PTHR24223">
    <property type="entry name" value="ATP-BINDING CASSETTE SUB-FAMILY C"/>
    <property type="match status" value="1"/>
</dbReference>
<keyword evidence="3" id="KW-0067">ATP-binding</keyword>
<protein>
    <recommendedName>
        <fullName evidence="5">ABC transporter TMD0 domain-containing protein</fullName>
    </recommendedName>
</protein>
<evidence type="ECO:0000313" key="7">
    <source>
        <dbReference type="Proteomes" id="UP001175000"/>
    </source>
</evidence>